<organism evidence="4 5">
    <name type="scientific">Pontibacter toksunensis</name>
    <dbReference type="NCBI Taxonomy" id="1332631"/>
    <lineage>
        <taxon>Bacteria</taxon>
        <taxon>Pseudomonadati</taxon>
        <taxon>Bacteroidota</taxon>
        <taxon>Cytophagia</taxon>
        <taxon>Cytophagales</taxon>
        <taxon>Hymenobacteraceae</taxon>
        <taxon>Pontibacter</taxon>
    </lineage>
</organism>
<dbReference type="PROSITE" id="PS51387">
    <property type="entry name" value="FAD_PCMH"/>
    <property type="match status" value="1"/>
</dbReference>
<accession>A0ABW6C046</accession>
<dbReference type="RefSeq" id="WP_377490864.1">
    <property type="nucleotide sequence ID" value="NZ_JBHUOX010000030.1"/>
</dbReference>
<keyword evidence="1" id="KW-0285">Flavoprotein</keyword>
<dbReference type="InterPro" id="IPR036318">
    <property type="entry name" value="FAD-bd_PCMH-like_sf"/>
</dbReference>
<dbReference type="InterPro" id="IPR016171">
    <property type="entry name" value="Vanillyl_alc_oxidase_C-sub2"/>
</dbReference>
<evidence type="ECO:0000313" key="5">
    <source>
        <dbReference type="Proteomes" id="UP001597641"/>
    </source>
</evidence>
<dbReference type="InterPro" id="IPR016169">
    <property type="entry name" value="FAD-bd_PCMH_sub2"/>
</dbReference>
<dbReference type="InterPro" id="IPR016167">
    <property type="entry name" value="FAD-bd_PCMH_sub1"/>
</dbReference>
<comment type="caution">
    <text evidence="4">The sequence shown here is derived from an EMBL/GenBank/DDBJ whole genome shotgun (WGS) entry which is preliminary data.</text>
</comment>
<evidence type="ECO:0000313" key="4">
    <source>
        <dbReference type="EMBL" id="MFD3003449.1"/>
    </source>
</evidence>
<dbReference type="Gene3D" id="3.30.43.10">
    <property type="entry name" value="Uridine Diphospho-n-acetylenolpyruvylglucosamine Reductase, domain 2"/>
    <property type="match status" value="1"/>
</dbReference>
<dbReference type="InterPro" id="IPR016166">
    <property type="entry name" value="FAD-bd_PCMH"/>
</dbReference>
<dbReference type="Gene3D" id="3.30.70.2530">
    <property type="match status" value="1"/>
</dbReference>
<name>A0ABW6C046_9BACT</name>
<evidence type="ECO:0000256" key="1">
    <source>
        <dbReference type="ARBA" id="ARBA00022827"/>
    </source>
</evidence>
<keyword evidence="5" id="KW-1185">Reference proteome</keyword>
<dbReference type="Gene3D" id="3.30.465.10">
    <property type="match status" value="1"/>
</dbReference>
<dbReference type="EMBL" id="JBHUOX010000030">
    <property type="protein sequence ID" value="MFD3003449.1"/>
    <property type="molecule type" value="Genomic_DNA"/>
</dbReference>
<evidence type="ECO:0000256" key="2">
    <source>
        <dbReference type="ARBA" id="ARBA00023002"/>
    </source>
</evidence>
<protein>
    <submittedName>
        <fullName evidence="4">FAD-binding protein</fullName>
    </submittedName>
</protein>
<feature type="domain" description="FAD-binding PCMH-type" evidence="3">
    <location>
        <begin position="10"/>
        <end position="176"/>
    </location>
</feature>
<dbReference type="PANTHER" id="PTHR43762:SF1">
    <property type="entry name" value="D-ARABINONO-1,4-LACTONE OXIDASE"/>
    <property type="match status" value="1"/>
</dbReference>
<dbReference type="PIRSF" id="PIRSF000136">
    <property type="entry name" value="LGO_GLO"/>
    <property type="match status" value="1"/>
</dbReference>
<dbReference type="Pfam" id="PF01565">
    <property type="entry name" value="FAD_binding_4"/>
    <property type="match status" value="1"/>
</dbReference>
<dbReference type="InterPro" id="IPR010031">
    <property type="entry name" value="FAD_lactone_oxidase-like"/>
</dbReference>
<dbReference type="Gene3D" id="3.30.70.2520">
    <property type="match status" value="1"/>
</dbReference>
<dbReference type="Pfam" id="PF04030">
    <property type="entry name" value="ALO"/>
    <property type="match status" value="1"/>
</dbReference>
<dbReference type="PANTHER" id="PTHR43762">
    <property type="entry name" value="L-GULONOLACTONE OXIDASE"/>
    <property type="match status" value="1"/>
</dbReference>
<keyword evidence="1" id="KW-0274">FAD</keyword>
<proteinExistence type="predicted"/>
<gene>
    <name evidence="4" type="ORF">ACFS7Z_24030</name>
</gene>
<dbReference type="InterPro" id="IPR006094">
    <property type="entry name" value="Oxid_FAD_bind_N"/>
</dbReference>
<dbReference type="InterPro" id="IPR007173">
    <property type="entry name" value="ALO_C"/>
</dbReference>
<dbReference type="SUPFAM" id="SSF56176">
    <property type="entry name" value="FAD-binding/transporter-associated domain-like"/>
    <property type="match status" value="1"/>
</dbReference>
<dbReference type="Gene3D" id="1.10.45.10">
    <property type="entry name" value="Vanillyl-alcohol Oxidase, Chain A, domain 4"/>
    <property type="match status" value="1"/>
</dbReference>
<reference evidence="5" key="1">
    <citation type="journal article" date="2019" name="Int. J. Syst. Evol. Microbiol.">
        <title>The Global Catalogue of Microorganisms (GCM) 10K type strain sequencing project: providing services to taxonomists for standard genome sequencing and annotation.</title>
        <authorList>
            <consortium name="The Broad Institute Genomics Platform"/>
            <consortium name="The Broad Institute Genome Sequencing Center for Infectious Disease"/>
            <person name="Wu L."/>
            <person name="Ma J."/>
        </authorList>
    </citation>
    <scope>NUCLEOTIDE SEQUENCE [LARGE SCALE GENOMIC DNA]</scope>
    <source>
        <strain evidence="5">KCTC 23984</strain>
    </source>
</reference>
<dbReference type="Proteomes" id="UP001597641">
    <property type="component" value="Unassembled WGS sequence"/>
</dbReference>
<keyword evidence="2" id="KW-0560">Oxidoreductase</keyword>
<sequence>MKNINWAGNIAYSTDRVHFPASVEQVQKIVKECRHVKALGSRHSFNRIADNPANQLSLIHLNKVVSLDKNARTVTVEGGMRYGELAPYLHEQGYALPNLASLPHISIVGACATATHGSGVKNTNLATAVSALELVDAAGEVVSLERKKDGDYFRGAVVNLGALGIVTKLTLDLQPAFQVKQVVYRNLPMGELEQHFMAVMSGAYSVSLFTTWQNKSINQVWMKHVGKSGPEGVNPDFYGATLATQHMHPLEELSAEHATEQMGISGAWHERLPHFKMGFQPSAGEELQSEYFVPMEHGYEAMMAIEKLHEKITPYLFVSEIRAVAADDLWMSPFYKRACFAFHFTWRQEWSAVKKLLPLIEEVLDPFHALPHWGKLFTMAPAVLQSRLSKMPDFRELMGKHDPAGKFRNDFIAQYLL</sequence>
<evidence type="ECO:0000259" key="3">
    <source>
        <dbReference type="PROSITE" id="PS51387"/>
    </source>
</evidence>